<reference evidence="1" key="1">
    <citation type="submission" date="2020-10" db="EMBL/GenBank/DDBJ databases">
        <authorList>
            <person name="Muller C M."/>
        </authorList>
    </citation>
    <scope>NUCLEOTIDE SEQUENCE</scope>
    <source>
        <strain evidence="1">THUN-12</strain>
    </source>
</reference>
<dbReference type="AlphaFoldDB" id="A0A9W4CWS3"/>
<evidence type="ECO:0000313" key="1">
    <source>
        <dbReference type="EMBL" id="CAD6499936.1"/>
    </source>
</evidence>
<dbReference type="Proteomes" id="UP000683417">
    <property type="component" value="Unassembled WGS sequence"/>
</dbReference>
<evidence type="ECO:0000313" key="2">
    <source>
        <dbReference type="Proteomes" id="UP000683417"/>
    </source>
</evidence>
<protein>
    <submittedName>
        <fullName evidence="1">BgTH12-04041</fullName>
    </submittedName>
</protein>
<accession>A0A9W4CWS3</accession>
<comment type="caution">
    <text evidence="1">The sequence shown here is derived from an EMBL/GenBank/DDBJ whole genome shotgun (WGS) entry which is preliminary data.</text>
</comment>
<sequence>MPDYSSVHASMRMIMNSPTSKLSIFSSRFWTVFLVTFVSLI</sequence>
<proteinExistence type="predicted"/>
<name>A0A9W4CWS3_BLUGR</name>
<gene>
    <name evidence="1" type="ORF">BGTH12_LOCUS1294</name>
</gene>
<organism evidence="1 2">
    <name type="scientific">Blumeria graminis f. sp. triticale</name>
    <dbReference type="NCBI Taxonomy" id="1689686"/>
    <lineage>
        <taxon>Eukaryota</taxon>
        <taxon>Fungi</taxon>
        <taxon>Dikarya</taxon>
        <taxon>Ascomycota</taxon>
        <taxon>Pezizomycotina</taxon>
        <taxon>Leotiomycetes</taxon>
        <taxon>Erysiphales</taxon>
        <taxon>Erysiphaceae</taxon>
        <taxon>Blumeria</taxon>
    </lineage>
</organism>
<dbReference type="EMBL" id="CAJHIT010000002">
    <property type="protein sequence ID" value="CAD6499936.1"/>
    <property type="molecule type" value="Genomic_DNA"/>
</dbReference>